<gene>
    <name evidence="1" type="ORF">OOJ96_23670</name>
</gene>
<accession>A0ACC7PJE2</accession>
<reference evidence="1" key="1">
    <citation type="submission" date="2022-11" db="EMBL/GenBank/DDBJ databases">
        <title>Draft genome sequences of strains of Pseudomonas imrae sp. nov.</title>
        <authorList>
            <person name="Salva Serra F."/>
            <person name="Nimje P."/>
            <person name="Moore E.R.B."/>
            <person name="Marathe N.P."/>
        </authorList>
    </citation>
    <scope>NUCLEOTIDE SEQUENCE</scope>
    <source>
        <strain evidence="1">15FMM2</strain>
    </source>
</reference>
<name>A0ACC7PJE2_9PSED</name>
<protein>
    <submittedName>
        <fullName evidence="1">Cytochrome c5 family protein</fullName>
    </submittedName>
</protein>
<proteinExistence type="predicted"/>
<organism evidence="1 2">
    <name type="scientific">Pseudomonas imrae</name>
    <dbReference type="NCBI Taxonomy" id="2992837"/>
    <lineage>
        <taxon>Bacteria</taxon>
        <taxon>Pseudomonadati</taxon>
        <taxon>Pseudomonadota</taxon>
        <taxon>Gammaproteobacteria</taxon>
        <taxon>Pseudomonadales</taxon>
        <taxon>Pseudomonadaceae</taxon>
        <taxon>Pseudomonas</taxon>
    </lineage>
</organism>
<comment type="caution">
    <text evidence="1">The sequence shown here is derived from an EMBL/GenBank/DDBJ whole genome shotgun (WGS) entry which is preliminary data.</text>
</comment>
<evidence type="ECO:0000313" key="2">
    <source>
        <dbReference type="Proteomes" id="UP001637618"/>
    </source>
</evidence>
<evidence type="ECO:0000313" key="1">
    <source>
        <dbReference type="EMBL" id="MFO2480383.1"/>
    </source>
</evidence>
<keyword evidence="2" id="KW-1185">Reference proteome</keyword>
<dbReference type="Proteomes" id="UP001637618">
    <property type="component" value="Unassembled WGS sequence"/>
</dbReference>
<sequence>MWSTSCRRIALLLALHSLLTGCDDAPQPPPERATAVSGMPRDVDLARIYDTSCKLCHANPTAGAPLTGDVSAWSPRIAQGMDTLLDHTINGYNGMPPMGQCMQCSEEQFMALISFMAGLHGQSE</sequence>
<dbReference type="EMBL" id="JAPEQY010000024">
    <property type="protein sequence ID" value="MFO2480383.1"/>
    <property type="molecule type" value="Genomic_DNA"/>
</dbReference>